<feature type="region of interest" description="Disordered" evidence="3">
    <location>
        <begin position="435"/>
        <end position="546"/>
    </location>
</feature>
<evidence type="ECO:0000259" key="5">
    <source>
        <dbReference type="PROSITE" id="PS51338"/>
    </source>
</evidence>
<dbReference type="GO" id="GO:0007009">
    <property type="term" value="P:plasma membrane organization"/>
    <property type="evidence" value="ECO:0007669"/>
    <property type="project" value="InterPro"/>
</dbReference>
<dbReference type="PROSITE" id="PS50002">
    <property type="entry name" value="SH3"/>
    <property type="match status" value="1"/>
</dbReference>
<dbReference type="CDD" id="cd07644">
    <property type="entry name" value="I-BAR_IMD_BAIAP2L2"/>
    <property type="match status" value="1"/>
</dbReference>
<dbReference type="Pfam" id="PF14604">
    <property type="entry name" value="SH3_9"/>
    <property type="match status" value="1"/>
</dbReference>
<dbReference type="SUPFAM" id="SSF50044">
    <property type="entry name" value="SH3-domain"/>
    <property type="match status" value="1"/>
</dbReference>
<feature type="compositionally biased region" description="Polar residues" evidence="3">
    <location>
        <begin position="337"/>
        <end position="357"/>
    </location>
</feature>
<evidence type="ECO:0000256" key="1">
    <source>
        <dbReference type="ARBA" id="ARBA00022443"/>
    </source>
</evidence>
<dbReference type="Gene3D" id="1.20.1270.60">
    <property type="entry name" value="Arfaptin homology (AH) domain/BAR domain"/>
    <property type="match status" value="1"/>
</dbReference>
<dbReference type="PROSITE" id="PS51338">
    <property type="entry name" value="IMD"/>
    <property type="match status" value="1"/>
</dbReference>
<keyword evidence="7" id="KW-1185">Reference proteome</keyword>
<keyword evidence="1 2" id="KW-0728">SH3 domain</keyword>
<evidence type="ECO:0000259" key="4">
    <source>
        <dbReference type="PROSITE" id="PS50002"/>
    </source>
</evidence>
<dbReference type="PANTHER" id="PTHR14206">
    <property type="entry name" value="BRAIN-SPECIFIC ANGIOGENESIS INHIBITOR 1-ASSOCIATED PROTEIN 2"/>
    <property type="match status" value="1"/>
</dbReference>
<protein>
    <recommendedName>
        <fullName evidence="8">Brain-specific angiogenesis inhibitor 1-associated protein 2-like protein 2</fullName>
    </recommendedName>
</protein>
<accession>A0A9Q1B2I8</accession>
<comment type="caution">
    <text evidence="6">The sequence shown here is derived from an EMBL/GenBank/DDBJ whole genome shotgun (WGS) entry which is preliminary data.</text>
</comment>
<dbReference type="SUPFAM" id="SSF103657">
    <property type="entry name" value="BAR/IMD domain-like"/>
    <property type="match status" value="1"/>
</dbReference>
<evidence type="ECO:0000256" key="2">
    <source>
        <dbReference type="PROSITE-ProRule" id="PRU00192"/>
    </source>
</evidence>
<feature type="compositionally biased region" description="Basic and acidic residues" evidence="3">
    <location>
        <begin position="435"/>
        <end position="445"/>
    </location>
</feature>
<reference evidence="6" key="1">
    <citation type="journal article" date="2023" name="DNA Res.">
        <title>Chromosome-level genome assembly of Phrynocephalus forsythii using third-generation DNA sequencing and Hi-C analysis.</title>
        <authorList>
            <person name="Qi Y."/>
            <person name="Zhao W."/>
            <person name="Zhao Y."/>
            <person name="Niu C."/>
            <person name="Cao S."/>
            <person name="Zhang Y."/>
        </authorList>
    </citation>
    <scope>NUCLEOTIDE SEQUENCE</scope>
    <source>
        <tissue evidence="6">Muscle</tissue>
    </source>
</reference>
<dbReference type="GO" id="GO:0005829">
    <property type="term" value="C:cytosol"/>
    <property type="evidence" value="ECO:0007669"/>
    <property type="project" value="TreeGrafter"/>
</dbReference>
<evidence type="ECO:0000313" key="6">
    <source>
        <dbReference type="EMBL" id="KAJ7330095.1"/>
    </source>
</evidence>
<evidence type="ECO:0008006" key="8">
    <source>
        <dbReference type="Google" id="ProtNLM"/>
    </source>
</evidence>
<dbReference type="AlphaFoldDB" id="A0A9Q1B2I8"/>
<feature type="region of interest" description="Disordered" evidence="3">
    <location>
        <begin position="314"/>
        <end position="383"/>
    </location>
</feature>
<organism evidence="6 7">
    <name type="scientific">Phrynocephalus forsythii</name>
    <dbReference type="NCBI Taxonomy" id="171643"/>
    <lineage>
        <taxon>Eukaryota</taxon>
        <taxon>Metazoa</taxon>
        <taxon>Chordata</taxon>
        <taxon>Craniata</taxon>
        <taxon>Vertebrata</taxon>
        <taxon>Euteleostomi</taxon>
        <taxon>Lepidosauria</taxon>
        <taxon>Squamata</taxon>
        <taxon>Bifurcata</taxon>
        <taxon>Unidentata</taxon>
        <taxon>Episquamata</taxon>
        <taxon>Toxicofera</taxon>
        <taxon>Iguania</taxon>
        <taxon>Acrodonta</taxon>
        <taxon>Agamidae</taxon>
        <taxon>Agaminae</taxon>
        <taxon>Phrynocephalus</taxon>
    </lineage>
</organism>
<name>A0A9Q1B2I8_9SAUR</name>
<dbReference type="Gene3D" id="2.30.30.40">
    <property type="entry name" value="SH3 Domains"/>
    <property type="match status" value="1"/>
</dbReference>
<sequence length="546" mass="61401">MRQHSTASMHKVIAENPLPWKVFVGGMNVGVRLLPACKDHDRFLLIYYFLFNPSLHLDGYQSIMEQFNPALENLVYLGNKYVQAFHALSEAADVYFTAIQKIGEQALQSSTSQILGEILIQMSDTQMHLNRNLEAVAQTFHVDLLQHMEKNTKLDMQFINDSRQRYEKEYRRRAASIDKCMSDLWRMERTRDKNAREMKENMMHLHTEMQAFVSESQQAAELEEKRRYRFLAEKHQLLSNTFFQFYTRARAIIQNKAPLWKDQLEATRNPVQNLLSPTHSQGHSLGRLTPTHVEVPQRPLSDFSSVVAGRSFSPFPQETPEILPSSQPEPRRKPLSRTPSVGSLSVGQRPRSSSFGEKTTGGRAETESKERSRNSGLKVQAIAPHVAGSNPTLLELKPGDIVSVLVPEAQNGWLYGKLESASTSGWFPEAFVKPLEEMREPEETASRTFPLRGSHSADDLLDRPSTPSVADYKHNASRPQSPSSSPALLGAGSRRSSAANATAATDSKKPASWEHPPELFPKGTNPFATVKLRPTVTNDRSAPMVK</sequence>
<feature type="domain" description="SH3" evidence="4">
    <location>
        <begin position="374"/>
        <end position="437"/>
    </location>
</feature>
<dbReference type="InterPro" id="IPR013606">
    <property type="entry name" value="I-BAR_dom"/>
</dbReference>
<dbReference type="EMBL" id="JAPFRF010000006">
    <property type="protein sequence ID" value="KAJ7330095.1"/>
    <property type="molecule type" value="Genomic_DNA"/>
</dbReference>
<evidence type="ECO:0000313" key="7">
    <source>
        <dbReference type="Proteomes" id="UP001142489"/>
    </source>
</evidence>
<feature type="compositionally biased region" description="Basic and acidic residues" evidence="3">
    <location>
        <begin position="506"/>
        <end position="517"/>
    </location>
</feature>
<dbReference type="Proteomes" id="UP001142489">
    <property type="component" value="Unassembled WGS sequence"/>
</dbReference>
<dbReference type="InterPro" id="IPR027681">
    <property type="entry name" value="IRSp53/IRTKS/Pinkbar"/>
</dbReference>
<dbReference type="GO" id="GO:0051764">
    <property type="term" value="P:actin crosslink formation"/>
    <property type="evidence" value="ECO:0007669"/>
    <property type="project" value="TreeGrafter"/>
</dbReference>
<dbReference type="GO" id="GO:0051017">
    <property type="term" value="P:actin filament bundle assembly"/>
    <property type="evidence" value="ECO:0007669"/>
    <property type="project" value="TreeGrafter"/>
</dbReference>
<dbReference type="InterPro" id="IPR036028">
    <property type="entry name" value="SH3-like_dom_sf"/>
</dbReference>
<dbReference type="InterPro" id="IPR030126">
    <property type="entry name" value="Baiap2l2_I-BAR_dom"/>
</dbReference>
<dbReference type="SMART" id="SM00326">
    <property type="entry name" value="SH3"/>
    <property type="match status" value="1"/>
</dbReference>
<feature type="compositionally biased region" description="Low complexity" evidence="3">
    <location>
        <begin position="481"/>
        <end position="505"/>
    </location>
</feature>
<gene>
    <name evidence="6" type="ORF">JRQ81_016269</name>
</gene>
<feature type="compositionally biased region" description="Basic and acidic residues" evidence="3">
    <location>
        <begin position="364"/>
        <end position="373"/>
    </location>
</feature>
<evidence type="ECO:0000256" key="3">
    <source>
        <dbReference type="SAM" id="MobiDB-lite"/>
    </source>
</evidence>
<dbReference type="InterPro" id="IPR027267">
    <property type="entry name" value="AH/BAR_dom_sf"/>
</dbReference>
<dbReference type="PANTHER" id="PTHR14206:SF5">
    <property type="entry name" value="BRAIN-SPECIFIC ANGIOGENESIS INHIBITOR 1-ASSOCIATED PROTEIN 2-LIKE PROTEIN 2"/>
    <property type="match status" value="1"/>
</dbReference>
<dbReference type="OrthoDB" id="9944156at2759"/>
<dbReference type="GO" id="GO:0005654">
    <property type="term" value="C:nucleoplasm"/>
    <property type="evidence" value="ECO:0007669"/>
    <property type="project" value="TreeGrafter"/>
</dbReference>
<proteinExistence type="predicted"/>
<dbReference type="InterPro" id="IPR001452">
    <property type="entry name" value="SH3_domain"/>
</dbReference>
<dbReference type="GO" id="GO:0030838">
    <property type="term" value="P:positive regulation of actin filament polymerization"/>
    <property type="evidence" value="ECO:0007669"/>
    <property type="project" value="TreeGrafter"/>
</dbReference>
<feature type="domain" description="IMD" evidence="5">
    <location>
        <begin position="60"/>
        <end position="288"/>
    </location>
</feature>
<dbReference type="Pfam" id="PF08397">
    <property type="entry name" value="IMD"/>
    <property type="match status" value="1"/>
</dbReference>